<dbReference type="InterPro" id="IPR002048">
    <property type="entry name" value="EF_hand_dom"/>
</dbReference>
<dbReference type="FunFam" id="1.50.40.10:FF:000003">
    <property type="entry name" value="Putative calcium-binding mitochondrial carrier protein scamc-2"/>
    <property type="match status" value="1"/>
</dbReference>
<dbReference type="SUPFAM" id="SSF47473">
    <property type="entry name" value="EF-hand"/>
    <property type="match status" value="1"/>
</dbReference>
<evidence type="ECO:0000256" key="8">
    <source>
        <dbReference type="ARBA" id="ARBA00022837"/>
    </source>
</evidence>
<proteinExistence type="inferred from homology"/>
<dbReference type="InterPro" id="IPR023395">
    <property type="entry name" value="MCP_dom_sf"/>
</dbReference>
<keyword evidence="3" id="KW-0813">Transport</keyword>
<dbReference type="PROSITE" id="PS50920">
    <property type="entry name" value="SOLCAR"/>
    <property type="match status" value="3"/>
</dbReference>
<dbReference type="InterPro" id="IPR011992">
    <property type="entry name" value="EF-hand-dom_pair"/>
</dbReference>
<evidence type="ECO:0000313" key="16">
    <source>
        <dbReference type="RefSeq" id="XP_037899014.1"/>
    </source>
</evidence>
<dbReference type="PROSITE" id="PS00018">
    <property type="entry name" value="EF_HAND_1"/>
    <property type="match status" value="2"/>
</dbReference>
<dbReference type="Gene3D" id="1.10.238.10">
    <property type="entry name" value="EF-hand"/>
    <property type="match status" value="2"/>
</dbReference>
<dbReference type="PROSITE" id="PS50222">
    <property type="entry name" value="EF_HAND_2"/>
    <property type="match status" value="3"/>
</dbReference>
<keyword evidence="8" id="KW-0106">Calcium</keyword>
<keyword evidence="11 12" id="KW-0472">Membrane</keyword>
<evidence type="ECO:0000256" key="3">
    <source>
        <dbReference type="ARBA" id="ARBA00022448"/>
    </source>
</evidence>
<dbReference type="FunFam" id="1.10.238.10:FF:000320">
    <property type="entry name" value="Uncharacterized protein, isoform B"/>
    <property type="match status" value="1"/>
</dbReference>
<keyword evidence="6" id="KW-0677">Repeat</keyword>
<protein>
    <submittedName>
        <fullName evidence="16">Calcium-binding mitochondrial carrier protein SCaMC-3 isoform X1</fullName>
    </submittedName>
</protein>
<dbReference type="Pfam" id="PF00153">
    <property type="entry name" value="Mito_carr"/>
    <property type="match status" value="3"/>
</dbReference>
<feature type="domain" description="EF-hand" evidence="14">
    <location>
        <begin position="260"/>
        <end position="295"/>
    </location>
</feature>
<accession>A0A9C6E377</accession>
<evidence type="ECO:0000256" key="9">
    <source>
        <dbReference type="ARBA" id="ARBA00022989"/>
    </source>
</evidence>
<feature type="domain" description="EF-hand" evidence="14">
    <location>
        <begin position="195"/>
        <end position="230"/>
    </location>
</feature>
<dbReference type="PANTHER" id="PTHR24089">
    <property type="entry name" value="SOLUTE CARRIER FAMILY 25"/>
    <property type="match status" value="1"/>
</dbReference>
<evidence type="ECO:0000256" key="7">
    <source>
        <dbReference type="ARBA" id="ARBA00022792"/>
    </source>
</evidence>
<keyword evidence="15" id="KW-1185">Reference proteome</keyword>
<keyword evidence="4 12" id="KW-0812">Transmembrane</keyword>
<evidence type="ECO:0000256" key="2">
    <source>
        <dbReference type="ARBA" id="ARBA00006375"/>
    </source>
</evidence>
<keyword evidence="9" id="KW-1133">Transmembrane helix</keyword>
<feature type="region of interest" description="Disordered" evidence="13">
    <location>
        <begin position="53"/>
        <end position="85"/>
    </location>
</feature>
<dbReference type="InterPro" id="IPR018247">
    <property type="entry name" value="EF_Hand_1_Ca_BS"/>
</dbReference>
<feature type="repeat" description="Solcar" evidence="12">
    <location>
        <begin position="582"/>
        <end position="687"/>
    </location>
</feature>
<dbReference type="GO" id="GO:0005509">
    <property type="term" value="F:calcium ion binding"/>
    <property type="evidence" value="ECO:0007669"/>
    <property type="project" value="InterPro"/>
</dbReference>
<dbReference type="GO" id="GO:0055085">
    <property type="term" value="P:transmembrane transport"/>
    <property type="evidence" value="ECO:0007669"/>
    <property type="project" value="InterPro"/>
</dbReference>
<keyword evidence="7" id="KW-0999">Mitochondrion inner membrane</keyword>
<evidence type="ECO:0000256" key="11">
    <source>
        <dbReference type="ARBA" id="ARBA00023136"/>
    </source>
</evidence>
<dbReference type="GeneID" id="119643688"/>
<evidence type="ECO:0000256" key="13">
    <source>
        <dbReference type="SAM" id="MobiDB-lite"/>
    </source>
</evidence>
<dbReference type="Proteomes" id="UP000092443">
    <property type="component" value="Unplaced"/>
</dbReference>
<gene>
    <name evidence="16" type="primary">LOC119643688</name>
</gene>
<dbReference type="FunFam" id="1.10.238.10:FF:000028">
    <property type="entry name" value="Putative calcium-binding mitochondrial carrier protein scamc-2"/>
    <property type="match status" value="1"/>
</dbReference>
<dbReference type="GO" id="GO:0005743">
    <property type="term" value="C:mitochondrial inner membrane"/>
    <property type="evidence" value="ECO:0007669"/>
    <property type="project" value="UniProtKB-SubCell"/>
</dbReference>
<dbReference type="Gene3D" id="1.50.40.10">
    <property type="entry name" value="Mitochondrial carrier domain"/>
    <property type="match status" value="1"/>
</dbReference>
<evidence type="ECO:0000256" key="10">
    <source>
        <dbReference type="ARBA" id="ARBA00023128"/>
    </source>
</evidence>
<evidence type="ECO:0000256" key="12">
    <source>
        <dbReference type="PROSITE-ProRule" id="PRU00282"/>
    </source>
</evidence>
<feature type="domain" description="EF-hand" evidence="14">
    <location>
        <begin position="296"/>
        <end position="331"/>
    </location>
</feature>
<dbReference type="InterPro" id="IPR002067">
    <property type="entry name" value="MCP"/>
</dbReference>
<dbReference type="AlphaFoldDB" id="A0A9C6E377"/>
<evidence type="ECO:0000256" key="6">
    <source>
        <dbReference type="ARBA" id="ARBA00022737"/>
    </source>
</evidence>
<dbReference type="PRINTS" id="PR00926">
    <property type="entry name" value="MITOCARRIER"/>
</dbReference>
<name>A0A9C6E377_9MUSC</name>
<feature type="compositionally biased region" description="Polar residues" evidence="13">
    <location>
        <begin position="59"/>
        <end position="73"/>
    </location>
</feature>
<evidence type="ECO:0000256" key="4">
    <source>
        <dbReference type="ARBA" id="ARBA00022692"/>
    </source>
</evidence>
<comment type="similarity">
    <text evidence="2">Belongs to the mitochondrial carrier (TC 2.A.29) family.</text>
</comment>
<evidence type="ECO:0000259" key="14">
    <source>
        <dbReference type="PROSITE" id="PS50222"/>
    </source>
</evidence>
<dbReference type="SMART" id="SM00054">
    <property type="entry name" value="EFh"/>
    <property type="match status" value="4"/>
</dbReference>
<dbReference type="RefSeq" id="XP_037899014.1">
    <property type="nucleotide sequence ID" value="XM_038043086.1"/>
</dbReference>
<dbReference type="SUPFAM" id="SSF103506">
    <property type="entry name" value="Mitochondrial carrier"/>
    <property type="match status" value="1"/>
</dbReference>
<reference evidence="16" key="1">
    <citation type="submission" date="2025-08" db="UniProtKB">
        <authorList>
            <consortium name="RefSeq"/>
        </authorList>
    </citation>
    <scope>IDENTIFICATION</scope>
    <source>
        <tissue evidence="16">Whole body pupa</tissue>
    </source>
</reference>
<keyword evidence="5" id="KW-0479">Metal-binding</keyword>
<feature type="region of interest" description="Disordered" evidence="13">
    <location>
        <begin position="1"/>
        <end position="26"/>
    </location>
</feature>
<evidence type="ECO:0000256" key="5">
    <source>
        <dbReference type="ARBA" id="ARBA00022723"/>
    </source>
</evidence>
<comment type="subcellular location">
    <subcellularLocation>
        <location evidence="1">Mitochondrion inner membrane</location>
        <topology evidence="1">Multi-pass membrane protein</topology>
    </subcellularLocation>
</comment>
<dbReference type="Pfam" id="PF13499">
    <property type="entry name" value="EF-hand_7"/>
    <property type="match status" value="2"/>
</dbReference>
<dbReference type="KEGG" id="gfs:119643688"/>
<feature type="compositionally biased region" description="Low complexity" evidence="13">
    <location>
        <begin position="74"/>
        <end position="85"/>
    </location>
</feature>
<feature type="region of interest" description="Disordered" evidence="13">
    <location>
        <begin position="123"/>
        <end position="158"/>
    </location>
</feature>
<organism evidence="15 16">
    <name type="scientific">Glossina fuscipes</name>
    <dbReference type="NCBI Taxonomy" id="7396"/>
    <lineage>
        <taxon>Eukaryota</taxon>
        <taxon>Metazoa</taxon>
        <taxon>Ecdysozoa</taxon>
        <taxon>Arthropoda</taxon>
        <taxon>Hexapoda</taxon>
        <taxon>Insecta</taxon>
        <taxon>Pterygota</taxon>
        <taxon>Neoptera</taxon>
        <taxon>Endopterygota</taxon>
        <taxon>Diptera</taxon>
        <taxon>Brachycera</taxon>
        <taxon>Muscomorpha</taxon>
        <taxon>Hippoboscoidea</taxon>
        <taxon>Glossinidae</taxon>
        <taxon>Glossina</taxon>
    </lineage>
</organism>
<feature type="compositionally biased region" description="Basic residues" evidence="13">
    <location>
        <begin position="126"/>
        <end position="142"/>
    </location>
</feature>
<evidence type="ECO:0000313" key="15">
    <source>
        <dbReference type="Proteomes" id="UP000092443"/>
    </source>
</evidence>
<feature type="compositionally biased region" description="Polar residues" evidence="13">
    <location>
        <begin position="149"/>
        <end position="158"/>
    </location>
</feature>
<sequence length="693" mass="76347">MVNTQDCSNKNSATTNVSDLEPLKKTSRTDLGEIGNVPIVGSGRSTTAISATSTASSIKSVNTTSNACNDTKQSTSSSSSTSISSSSLSSAVKASSVNYARNAAANHHKLIPIQSVLTTAADAHNHQTHTSRHHHHHHHNHNHNFNQSTAKSLPLQTGSDKALNSTQLHVPSSKAQKLLVSATTHAQLPTELPQEDEERLEKLFKQLDRDGNGRIDIHDLSEALREFGLSSVYAEKFLEHSDKTQSGDVGLAEFVHYIREHEKNLRLQFSHLDKNRDGKVDLEELISAFEDLGLEVDTDEAKHLLSRMDTDGSLNISFNEWRDFLLLAPSSDIHDLIKFWRHSTAVAYGTKLSVGLATIPYKDLKLDETSPFKYLDIGEDMNVPDDFTQIELQSGMWWRHLAAGGIAGAVSRTCTAPLDRIKVFLQVQTQKTAISDSLRYMLQEGGLRSMWRGNGINVLKIAPESAIKFAAYEKIKRLIRGEEKRQMSIGERFMAGAAAGGISQTVIYPMEVLKTRLALRRTGQYKGIVDAAKKIYILEGLRSFYRGYIPNILGIIPYAGIDLAVYETLKKKYLSCHNDEQPSFLVLLACGSASSTLGQVCSYPLALVRTRLQAQVVSKYTYTTSPLGAIPMKQAGAGNDDNMMGVFRKILRTEGICGLYRGITPNFIKVLPAVSISYVVYEYASRGLGVNMT</sequence>
<feature type="compositionally biased region" description="Polar residues" evidence="13">
    <location>
        <begin position="1"/>
        <end position="18"/>
    </location>
</feature>
<feature type="repeat" description="Solcar" evidence="12">
    <location>
        <begin position="487"/>
        <end position="572"/>
    </location>
</feature>
<feature type="repeat" description="Solcar" evidence="12">
    <location>
        <begin position="395"/>
        <end position="478"/>
    </location>
</feature>
<keyword evidence="10" id="KW-0496">Mitochondrion</keyword>
<dbReference type="InterPro" id="IPR018108">
    <property type="entry name" value="MCP_transmembrane"/>
</dbReference>
<evidence type="ECO:0000256" key="1">
    <source>
        <dbReference type="ARBA" id="ARBA00004448"/>
    </source>
</evidence>